<feature type="transmembrane region" description="Helical" evidence="6">
    <location>
        <begin position="160"/>
        <end position="182"/>
    </location>
</feature>
<feature type="transmembrane region" description="Helical" evidence="6">
    <location>
        <begin position="188"/>
        <end position="207"/>
    </location>
</feature>
<keyword evidence="4 6" id="KW-1133">Transmembrane helix</keyword>
<dbReference type="GeneID" id="66212998"/>
<evidence type="ECO:0000256" key="4">
    <source>
        <dbReference type="ARBA" id="ARBA00022989"/>
    </source>
</evidence>
<feature type="transmembrane region" description="Helical" evidence="6">
    <location>
        <begin position="131"/>
        <end position="148"/>
    </location>
</feature>
<dbReference type="GO" id="GO:0022857">
    <property type="term" value="F:transmembrane transporter activity"/>
    <property type="evidence" value="ECO:0007669"/>
    <property type="project" value="InterPro"/>
</dbReference>
<name>A0A7T9Z5N3_9GAMM</name>
<evidence type="ECO:0000256" key="5">
    <source>
        <dbReference type="ARBA" id="ARBA00023136"/>
    </source>
</evidence>
<evidence type="ECO:0000313" key="8">
    <source>
        <dbReference type="EMBL" id="QQT85270.1"/>
    </source>
</evidence>
<feature type="transmembrane region" description="Helical" evidence="6">
    <location>
        <begin position="332"/>
        <end position="353"/>
    </location>
</feature>
<feature type="transmembrane region" description="Helical" evidence="6">
    <location>
        <begin position="102"/>
        <end position="119"/>
    </location>
</feature>
<proteinExistence type="predicted"/>
<dbReference type="InterPro" id="IPR036259">
    <property type="entry name" value="MFS_trans_sf"/>
</dbReference>
<feature type="transmembrane region" description="Helical" evidence="6">
    <location>
        <begin position="70"/>
        <end position="90"/>
    </location>
</feature>
<feature type="transmembrane region" description="Helical" evidence="6">
    <location>
        <begin position="392"/>
        <end position="416"/>
    </location>
</feature>
<protein>
    <submittedName>
        <fullName evidence="8">MFS transporter</fullName>
    </submittedName>
</protein>
<dbReference type="SUPFAM" id="SSF103473">
    <property type="entry name" value="MFS general substrate transporter"/>
    <property type="match status" value="1"/>
</dbReference>
<dbReference type="AlphaFoldDB" id="A0A7T9Z5N3"/>
<feature type="domain" description="Major facilitator superfamily (MFS) profile" evidence="7">
    <location>
        <begin position="36"/>
        <end position="451"/>
    </location>
</feature>
<dbReference type="PANTHER" id="PTHR23505">
    <property type="entry name" value="SPINSTER"/>
    <property type="match status" value="1"/>
</dbReference>
<dbReference type="GO" id="GO:0016020">
    <property type="term" value="C:membrane"/>
    <property type="evidence" value="ECO:0007669"/>
    <property type="project" value="UniProtKB-SubCell"/>
</dbReference>
<comment type="subcellular location">
    <subcellularLocation>
        <location evidence="1">Membrane</location>
        <topology evidence="1">Multi-pass membrane protein</topology>
    </subcellularLocation>
</comment>
<organism evidence="8 9">
    <name type="scientific">Acinetobacter ursingii</name>
    <dbReference type="NCBI Taxonomy" id="108980"/>
    <lineage>
        <taxon>Bacteria</taxon>
        <taxon>Pseudomonadati</taxon>
        <taxon>Pseudomonadota</taxon>
        <taxon>Gammaproteobacteria</taxon>
        <taxon>Moraxellales</taxon>
        <taxon>Moraxellaceae</taxon>
        <taxon>Acinetobacter</taxon>
    </lineage>
</organism>
<dbReference type="PRINTS" id="PR01036">
    <property type="entry name" value="TCRTETB"/>
</dbReference>
<accession>A0A7T9Z5N3</accession>
<dbReference type="Proteomes" id="UP000595320">
    <property type="component" value="Chromosome"/>
</dbReference>
<feature type="transmembrane region" description="Helical" evidence="6">
    <location>
        <begin position="36"/>
        <end position="58"/>
    </location>
</feature>
<evidence type="ECO:0000256" key="6">
    <source>
        <dbReference type="SAM" id="Phobius"/>
    </source>
</evidence>
<dbReference type="InterPro" id="IPR020846">
    <property type="entry name" value="MFS_dom"/>
</dbReference>
<dbReference type="Gene3D" id="1.20.1250.20">
    <property type="entry name" value="MFS general substrate transporter like domains"/>
    <property type="match status" value="2"/>
</dbReference>
<evidence type="ECO:0000256" key="1">
    <source>
        <dbReference type="ARBA" id="ARBA00004141"/>
    </source>
</evidence>
<keyword evidence="3 6" id="KW-0812">Transmembrane</keyword>
<evidence type="ECO:0000256" key="3">
    <source>
        <dbReference type="ARBA" id="ARBA00022692"/>
    </source>
</evidence>
<keyword evidence="5 6" id="KW-0472">Membrane</keyword>
<feature type="transmembrane region" description="Helical" evidence="6">
    <location>
        <begin position="428"/>
        <end position="448"/>
    </location>
</feature>
<dbReference type="EMBL" id="CP068176">
    <property type="protein sequence ID" value="QQT85270.1"/>
    <property type="molecule type" value="Genomic_DNA"/>
</dbReference>
<dbReference type="RefSeq" id="WP_004998638.1">
    <property type="nucleotide sequence ID" value="NZ_BKGH01000056.1"/>
</dbReference>
<feature type="transmembrane region" description="Helical" evidence="6">
    <location>
        <begin position="263"/>
        <end position="283"/>
    </location>
</feature>
<evidence type="ECO:0000313" key="9">
    <source>
        <dbReference type="Proteomes" id="UP000595320"/>
    </source>
</evidence>
<dbReference type="PROSITE" id="PS50850">
    <property type="entry name" value="MFS"/>
    <property type="match status" value="1"/>
</dbReference>
<feature type="transmembrane region" description="Helical" evidence="6">
    <location>
        <begin position="359"/>
        <end position="380"/>
    </location>
</feature>
<dbReference type="InterPro" id="IPR044770">
    <property type="entry name" value="MFS_spinster-like"/>
</dbReference>
<evidence type="ECO:0000259" key="7">
    <source>
        <dbReference type="PROSITE" id="PS50850"/>
    </source>
</evidence>
<feature type="transmembrane region" description="Helical" evidence="6">
    <location>
        <begin position="295"/>
        <end position="320"/>
    </location>
</feature>
<evidence type="ECO:0000256" key="2">
    <source>
        <dbReference type="ARBA" id="ARBA00022448"/>
    </source>
</evidence>
<gene>
    <name evidence="8" type="ORF">I6I53_10075</name>
</gene>
<dbReference type="PANTHER" id="PTHR23505:SF79">
    <property type="entry name" value="PROTEIN SPINSTER"/>
    <property type="match status" value="1"/>
</dbReference>
<reference evidence="8 9" key="1">
    <citation type="submission" date="2021-01" db="EMBL/GenBank/DDBJ databases">
        <title>FDA dAtabase for Regulatory Grade micrObial Sequences (FDA-ARGOS): Supporting development and validation of Infectious Disease Dx tests.</title>
        <authorList>
            <person name="Sproer C."/>
            <person name="Gronow S."/>
            <person name="Severitt S."/>
            <person name="Schroder I."/>
            <person name="Tallon L."/>
            <person name="Sadzewicz L."/>
            <person name="Zhao X."/>
            <person name="Boylan J."/>
            <person name="Ott S."/>
            <person name="Bowen H."/>
            <person name="Vavikolanu K."/>
            <person name="Mehta A."/>
            <person name="Aluvathingal J."/>
            <person name="Nadendla S."/>
            <person name="Lowell S."/>
            <person name="Myers T."/>
            <person name="Yan Y."/>
            <person name="Sichtig H."/>
        </authorList>
    </citation>
    <scope>NUCLEOTIDE SEQUENCE [LARGE SCALE GENOMIC DNA]</scope>
    <source>
        <strain evidence="8 9">FDAARGOS_1096</strain>
    </source>
</reference>
<sequence length="465" mass="50694">MTQLNLKHVEVEPAEFAKVEQPALDYLFGRKVTAKVFFLLCLLMVFDFADRMIIASILPYIQKDWGISDAQAGLLSSILTLGMVLFAFPVSMLIERYGRIKVASLMGIFWGIASALGAFSSSLSQLATTRLFVGIGEAAYAPASYSWISTAFPRRRLQLALGIFSASQPIGMAVGIAFGGYVAQHYGWRHSLGLLAIPGIVVAFLLYRGRDYQSVLVHEHVVQTKRAQSGTTHSEISLASSVPSRWTLIKQNWNAIRHTPSLLLTYVTMAVVTLQWIPVVFFLPSYLHRVHHLELAQASLMTSAFLLVGILTLPLGGWVLDHLTQRFFKAKFYVSLVGYALATIFYAIAFGFLTDLKLQFGLIVLAGAVLSFCSSGPLSLTQELVPVSARTLSGTTSVMTIHLLGSIPGPFIAGLISDAYGISPALTVLPIISGIVALGLLGAALYFYPKDIAKVKHSHLEILKQ</sequence>
<dbReference type="InterPro" id="IPR011701">
    <property type="entry name" value="MFS"/>
</dbReference>
<dbReference type="Pfam" id="PF07690">
    <property type="entry name" value="MFS_1"/>
    <property type="match status" value="1"/>
</dbReference>
<keyword evidence="2" id="KW-0813">Transport</keyword>